<comment type="caution">
    <text evidence="2">The sequence shown here is derived from an EMBL/GenBank/DDBJ whole genome shotgun (WGS) entry which is preliminary data.</text>
</comment>
<dbReference type="InterPro" id="IPR011611">
    <property type="entry name" value="PfkB_dom"/>
</dbReference>
<dbReference type="PANTHER" id="PTHR42774">
    <property type="entry name" value="PHOSPHOTRANSFERASE SYSTEM TRANSPORT PROTEIN"/>
    <property type="match status" value="1"/>
</dbReference>
<feature type="non-terminal residue" evidence="2">
    <location>
        <position position="256"/>
    </location>
</feature>
<evidence type="ECO:0000259" key="1">
    <source>
        <dbReference type="Pfam" id="PF00294"/>
    </source>
</evidence>
<dbReference type="PANTHER" id="PTHR42774:SF3">
    <property type="entry name" value="KETOHEXOKINASE"/>
    <property type="match status" value="1"/>
</dbReference>
<gene>
    <name evidence="2" type="ORF">AFUS01_LOCUS43071</name>
</gene>
<name>A0A8J2M7N5_9HEXA</name>
<organism evidence="2 3">
    <name type="scientific">Allacma fusca</name>
    <dbReference type="NCBI Taxonomy" id="39272"/>
    <lineage>
        <taxon>Eukaryota</taxon>
        <taxon>Metazoa</taxon>
        <taxon>Ecdysozoa</taxon>
        <taxon>Arthropoda</taxon>
        <taxon>Hexapoda</taxon>
        <taxon>Collembola</taxon>
        <taxon>Symphypleona</taxon>
        <taxon>Sminthuridae</taxon>
        <taxon>Allacma</taxon>
    </lineage>
</organism>
<feature type="domain" description="Carbohydrate kinase PfkB" evidence="1">
    <location>
        <begin position="11"/>
        <end position="255"/>
    </location>
</feature>
<feature type="non-terminal residue" evidence="2">
    <location>
        <position position="1"/>
    </location>
</feature>
<evidence type="ECO:0000313" key="2">
    <source>
        <dbReference type="EMBL" id="CAG7833450.1"/>
    </source>
</evidence>
<protein>
    <recommendedName>
        <fullName evidence="1">Carbohydrate kinase PfkB domain-containing protein</fullName>
    </recommendedName>
</protein>
<dbReference type="Pfam" id="PF00294">
    <property type="entry name" value="PfkB"/>
    <property type="match status" value="1"/>
</dbReference>
<keyword evidence="3" id="KW-1185">Reference proteome</keyword>
<dbReference type="InterPro" id="IPR052562">
    <property type="entry name" value="Ketohexokinase-related"/>
</dbReference>
<sequence length="256" mass="28244">IFLCLSQTWERGGNAANNATVLAKLGCSVEFLGTLAQDHLLGFFKDDMNQLGISFENCPIFKGYQTPTSIVISSTDTGSRTIIHNNGGLPELTSEYFKDNIKLENYKWVHMEGRNPDEVLKILQHIQEYNNKSGVTQKPTDDEPNFKQRKLPVSVEVEKVRKPLAKLLEYADVAFVGREFAESYGAKNYVEAAIFGATLVKKGTLVICPWGDQGAAYCIAREQPEVPEVTTVDAFPPAKIVDSLGAGDTFDASVIF</sequence>
<proteinExistence type="predicted"/>
<accession>A0A8J2M7N5</accession>
<dbReference type="OrthoDB" id="204058at2759"/>
<dbReference type="Proteomes" id="UP000708208">
    <property type="component" value="Unassembled WGS sequence"/>
</dbReference>
<reference evidence="2" key="1">
    <citation type="submission" date="2021-06" db="EMBL/GenBank/DDBJ databases">
        <authorList>
            <person name="Hodson N. C."/>
            <person name="Mongue J. A."/>
            <person name="Jaron S. K."/>
        </authorList>
    </citation>
    <scope>NUCLEOTIDE SEQUENCE</scope>
</reference>
<dbReference type="EMBL" id="CAJVCH010569884">
    <property type="protein sequence ID" value="CAG7833450.1"/>
    <property type="molecule type" value="Genomic_DNA"/>
</dbReference>
<dbReference type="AlphaFoldDB" id="A0A8J2M7N5"/>
<evidence type="ECO:0000313" key="3">
    <source>
        <dbReference type="Proteomes" id="UP000708208"/>
    </source>
</evidence>